<dbReference type="AlphaFoldDB" id="A0A857MGW3"/>
<accession>A0A857MGW3</accession>
<name>A0A857MGW3_9ACTN</name>
<dbReference type="EMBL" id="CP045810">
    <property type="protein sequence ID" value="QHN40521.1"/>
    <property type="molecule type" value="Genomic_DNA"/>
</dbReference>
<evidence type="ECO:0000313" key="1">
    <source>
        <dbReference type="EMBL" id="QHN40521.1"/>
    </source>
</evidence>
<gene>
    <name evidence="1" type="ORF">GII30_16460</name>
</gene>
<organism evidence="1">
    <name type="scientific">Gordonia amarae</name>
    <dbReference type="NCBI Taxonomy" id="36821"/>
    <lineage>
        <taxon>Bacteria</taxon>
        <taxon>Bacillati</taxon>
        <taxon>Actinomycetota</taxon>
        <taxon>Actinomycetes</taxon>
        <taxon>Mycobacteriales</taxon>
        <taxon>Gordoniaceae</taxon>
        <taxon>Gordonia</taxon>
    </lineage>
</organism>
<reference evidence="1" key="1">
    <citation type="journal article" date="2021" name="Nat. Microbiol.">
        <title>Cocultivation of an ultrasmall environmental parasitic bacterium with lytic ability against bacteria associated with wastewater foams.</title>
        <authorList>
            <person name="Batinovic S."/>
            <person name="Rose J.J.A."/>
            <person name="Ratcliffe J."/>
            <person name="Seviour R.J."/>
            <person name="Petrovski S."/>
        </authorList>
    </citation>
    <scope>NUCLEOTIDE SEQUENCE</scope>
    <source>
        <strain evidence="1">CON44</strain>
    </source>
</reference>
<protein>
    <submittedName>
        <fullName evidence="1">Uncharacterized protein</fullName>
    </submittedName>
</protein>
<proteinExistence type="predicted"/>
<dbReference type="RefSeq" id="WP_005192351.1">
    <property type="nucleotide sequence ID" value="NZ_CP045804.1"/>
</dbReference>
<sequence length="446" mass="47629">MTTARPRTAVIDEAWRRAVCDTVARLGTDPLTVMTGRDGGPLARTVKCLIDPLVLRIRANPALGRPLLEAGAQAEAAELIAAATPRIADAALWFAELKRQRRAAGITGGNIQEQYFPRAFELAVAYGPPGPDAPAVAAETIDDIHRPSEGRSVDDLTAYLDHHHADLDAELDRVWAVAPHDRAPHDRAPAVENAAALLGALLTGEATDRARDARWERLTDSGIPGALGLALFAPGSPLADLLASCAIAAGADPPALSATTPAARPALRSVADVLPLDRSIASRVGTTLRRSRDRGDLPAIDEMVTAEIERSRAPWALDGPAWQAAMLVGVVVAAQLHPLEPQPCVHDVAADLSRRLAAQAHIAYTRRYLLSDIAVTAGLADDLAAFWRPYLNRLWVRLHGRSVTEPDTGTAEFDSAALLELLDGIARSVSYDQRSRIRAAIEKAGR</sequence>